<organism evidence="1">
    <name type="scientific">Caudovirales sp. ctrNG92</name>
    <dbReference type="NCBI Taxonomy" id="2827638"/>
    <lineage>
        <taxon>Viruses</taxon>
        <taxon>Duplodnaviria</taxon>
        <taxon>Heunggongvirae</taxon>
        <taxon>Uroviricota</taxon>
        <taxon>Caudoviricetes</taxon>
    </lineage>
</organism>
<proteinExistence type="predicted"/>
<sequence length="37" mass="4022">MTRSRNKKVSTLAPSRPCNPTRIPAPGHCYIILACPA</sequence>
<protein>
    <submittedName>
        <fullName evidence="1">Uncharacterized protein</fullName>
    </submittedName>
</protein>
<dbReference type="PROSITE" id="PS51257">
    <property type="entry name" value="PROKAR_LIPOPROTEIN"/>
    <property type="match status" value="1"/>
</dbReference>
<reference evidence="1" key="1">
    <citation type="journal article" date="2021" name="Proc. Natl. Acad. Sci. U.S.A.">
        <title>A Catalog of Tens of Thousands of Viruses from Human Metagenomes Reveals Hidden Associations with Chronic Diseases.</title>
        <authorList>
            <person name="Tisza M.J."/>
            <person name="Buck C.B."/>
        </authorList>
    </citation>
    <scope>NUCLEOTIDE SEQUENCE</scope>
    <source>
        <strain evidence="1">CtrNG92</strain>
    </source>
</reference>
<name>A0A8S5SEG3_9CAUD</name>
<accession>A0A8S5SEG3</accession>
<evidence type="ECO:0000313" key="1">
    <source>
        <dbReference type="EMBL" id="DAF49195.1"/>
    </source>
</evidence>
<dbReference type="EMBL" id="BK032578">
    <property type="protein sequence ID" value="DAF49195.1"/>
    <property type="molecule type" value="Genomic_DNA"/>
</dbReference>